<sequence>MGLELDAMILKGSSSSSHFSKYYRWESLLHQGRRIIVVGDLNIAPTAMDRCDAGPDFEKNEFRRWFRSLLVEYGGPFFDVFRTKHPDRRDAYTCWPQNTGAEEFNFGTRIDHILSAGSCLHPEHDLQDHNFMTCHVKECDIMIQYKRWKPGNTLRWKARRSIKLEGSDHAPVFTRLGEIPGVSEHSTPALSASVNLNEKTTC</sequence>
<evidence type="ECO:0000256" key="3">
    <source>
        <dbReference type="ARBA" id="ARBA00022801"/>
    </source>
</evidence>
<dbReference type="GO" id="GO:0006284">
    <property type="term" value="P:base-excision repair"/>
    <property type="evidence" value="ECO:0007669"/>
    <property type="project" value="TreeGrafter"/>
</dbReference>
<comment type="similarity">
    <text evidence="1">Belongs to the DNA repair enzymes AP/ExoA family.</text>
</comment>
<feature type="site" description="Important for catalytic activity" evidence="6">
    <location>
        <position position="111"/>
    </location>
</feature>
<feature type="binding site" evidence="5">
    <location>
        <position position="169"/>
    </location>
    <ligand>
        <name>Mg(2+)</name>
        <dbReference type="ChEBI" id="CHEBI:18420"/>
        <label>1</label>
    </ligand>
</feature>
<evidence type="ECO:0000256" key="4">
    <source>
        <dbReference type="ARBA" id="ARBA00022842"/>
    </source>
</evidence>
<feature type="binding site" evidence="5">
    <location>
        <position position="168"/>
    </location>
    <ligand>
        <name>Mg(2+)</name>
        <dbReference type="ChEBI" id="CHEBI:18420"/>
        <label>1</label>
    </ligand>
</feature>
<protein>
    <submittedName>
        <fullName evidence="8">DNA-(Apurinic or apyrimidinic site) lyase 2</fullName>
    </submittedName>
</protein>
<dbReference type="GO" id="GO:0008311">
    <property type="term" value="F:double-stranded DNA 3'-5' DNA exonuclease activity"/>
    <property type="evidence" value="ECO:0007669"/>
    <property type="project" value="TreeGrafter"/>
</dbReference>
<evidence type="ECO:0000313" key="8">
    <source>
        <dbReference type="EMBL" id="KAB1199458.1"/>
    </source>
</evidence>
<organism evidence="8 9">
    <name type="scientific">Morella rubra</name>
    <name type="common">Chinese bayberry</name>
    <dbReference type="NCBI Taxonomy" id="262757"/>
    <lineage>
        <taxon>Eukaryota</taxon>
        <taxon>Viridiplantae</taxon>
        <taxon>Streptophyta</taxon>
        <taxon>Embryophyta</taxon>
        <taxon>Tracheophyta</taxon>
        <taxon>Spermatophyta</taxon>
        <taxon>Magnoliopsida</taxon>
        <taxon>eudicotyledons</taxon>
        <taxon>Gunneridae</taxon>
        <taxon>Pentapetalae</taxon>
        <taxon>rosids</taxon>
        <taxon>fabids</taxon>
        <taxon>Fagales</taxon>
        <taxon>Myricaceae</taxon>
        <taxon>Morella</taxon>
    </lineage>
</organism>
<keyword evidence="4 5" id="KW-0460">Magnesium</keyword>
<dbReference type="Gene3D" id="3.60.10.10">
    <property type="entry name" value="Endonuclease/exonuclease/phosphatase"/>
    <property type="match status" value="1"/>
</dbReference>
<keyword evidence="3" id="KW-0378">Hydrolase</keyword>
<dbReference type="GO" id="GO:0008081">
    <property type="term" value="F:phosphoric diester hydrolase activity"/>
    <property type="evidence" value="ECO:0007669"/>
    <property type="project" value="TreeGrafter"/>
</dbReference>
<dbReference type="InterPro" id="IPR004808">
    <property type="entry name" value="AP_endonuc_1"/>
</dbReference>
<evidence type="ECO:0000256" key="5">
    <source>
        <dbReference type="PIRSR" id="PIRSR604808-2"/>
    </source>
</evidence>
<keyword evidence="5" id="KW-0464">Manganese</keyword>
<feature type="binding site" evidence="5">
    <location>
        <position position="40"/>
    </location>
    <ligand>
        <name>Mg(2+)</name>
        <dbReference type="ChEBI" id="CHEBI:18420"/>
        <label>1</label>
    </ligand>
</feature>
<dbReference type="OrthoDB" id="391817at2759"/>
<dbReference type="InterPro" id="IPR005135">
    <property type="entry name" value="Endo/exonuclease/phosphatase"/>
</dbReference>
<dbReference type="Pfam" id="PF03372">
    <property type="entry name" value="Exo_endo_phos"/>
    <property type="match status" value="1"/>
</dbReference>
<dbReference type="GO" id="GO:0046872">
    <property type="term" value="F:metal ion binding"/>
    <property type="evidence" value="ECO:0007669"/>
    <property type="project" value="UniProtKB-KW"/>
</dbReference>
<proteinExistence type="inferred from homology"/>
<dbReference type="PANTHER" id="PTHR22748">
    <property type="entry name" value="AP ENDONUCLEASE"/>
    <property type="match status" value="1"/>
</dbReference>
<feature type="domain" description="Endonuclease/exonuclease/phosphatase" evidence="7">
    <location>
        <begin position="25"/>
        <end position="126"/>
    </location>
</feature>
<dbReference type="GO" id="GO:0005634">
    <property type="term" value="C:nucleus"/>
    <property type="evidence" value="ECO:0007669"/>
    <property type="project" value="TreeGrafter"/>
</dbReference>
<evidence type="ECO:0000313" key="9">
    <source>
        <dbReference type="Proteomes" id="UP000516437"/>
    </source>
</evidence>
<feature type="site" description="Transition state stabilizer" evidence="6">
    <location>
        <position position="42"/>
    </location>
</feature>
<dbReference type="InterPro" id="IPR036691">
    <property type="entry name" value="Endo/exonu/phosph_ase_sf"/>
</dbReference>
<dbReference type="AlphaFoldDB" id="A0A6A1UH43"/>
<evidence type="ECO:0000256" key="1">
    <source>
        <dbReference type="ARBA" id="ARBA00007092"/>
    </source>
</evidence>
<name>A0A6A1UH43_9ROSI</name>
<dbReference type="GO" id="GO:0003906">
    <property type="term" value="F:DNA-(apurinic or apyrimidinic site) endonuclease activity"/>
    <property type="evidence" value="ECO:0007669"/>
    <property type="project" value="TreeGrafter"/>
</dbReference>
<dbReference type="SUPFAM" id="SSF56219">
    <property type="entry name" value="DNase I-like"/>
    <property type="match status" value="1"/>
</dbReference>
<keyword evidence="8" id="KW-0456">Lyase</keyword>
<evidence type="ECO:0000256" key="6">
    <source>
        <dbReference type="PIRSR" id="PIRSR604808-3"/>
    </source>
</evidence>
<evidence type="ECO:0000256" key="2">
    <source>
        <dbReference type="ARBA" id="ARBA00022723"/>
    </source>
</evidence>
<reference evidence="8 9" key="1">
    <citation type="journal article" date="2019" name="Plant Biotechnol. J.">
        <title>The red bayberry genome and genetic basis of sex determination.</title>
        <authorList>
            <person name="Jia H.M."/>
            <person name="Jia H.J."/>
            <person name="Cai Q.L."/>
            <person name="Wang Y."/>
            <person name="Zhao H.B."/>
            <person name="Yang W.F."/>
            <person name="Wang G.Y."/>
            <person name="Li Y.H."/>
            <person name="Zhan D.L."/>
            <person name="Shen Y.T."/>
            <person name="Niu Q.F."/>
            <person name="Chang L."/>
            <person name="Qiu J."/>
            <person name="Zhao L."/>
            <person name="Xie H.B."/>
            <person name="Fu W.Y."/>
            <person name="Jin J."/>
            <person name="Li X.W."/>
            <person name="Jiao Y."/>
            <person name="Zhou C.C."/>
            <person name="Tu T."/>
            <person name="Chai C.Y."/>
            <person name="Gao J.L."/>
            <person name="Fan L.J."/>
            <person name="van de Weg E."/>
            <person name="Wang J.Y."/>
            <person name="Gao Z.S."/>
        </authorList>
    </citation>
    <scope>NUCLEOTIDE SEQUENCE [LARGE SCALE GENOMIC DNA]</scope>
    <source>
        <tissue evidence="8">Leaves</tissue>
    </source>
</reference>
<gene>
    <name evidence="8" type="ORF">CJ030_MR0G023371</name>
</gene>
<evidence type="ECO:0000259" key="7">
    <source>
        <dbReference type="Pfam" id="PF03372"/>
    </source>
</evidence>
<comment type="cofactor">
    <cofactor evidence="5">
        <name>Mg(2+)</name>
        <dbReference type="ChEBI" id="CHEBI:18420"/>
    </cofactor>
    <cofactor evidence="5">
        <name>Mn(2+)</name>
        <dbReference type="ChEBI" id="CHEBI:29035"/>
    </cofactor>
    <text evidence="5">Probably binds two magnesium or manganese ions per subunit.</text>
</comment>
<keyword evidence="2 5" id="KW-0479">Metal-binding</keyword>
<dbReference type="EMBL" id="RXIC02000463">
    <property type="protein sequence ID" value="KAB1199458.1"/>
    <property type="molecule type" value="Genomic_DNA"/>
</dbReference>
<dbReference type="PANTHER" id="PTHR22748:SF4">
    <property type="entry name" value="DNA-(APURINIC OR APYRIMIDINIC SITE) ENDONUCLEASE 2"/>
    <property type="match status" value="1"/>
</dbReference>
<accession>A0A6A1UH43</accession>
<feature type="binding site" evidence="5">
    <location>
        <position position="42"/>
    </location>
    <ligand>
        <name>Mg(2+)</name>
        <dbReference type="ChEBI" id="CHEBI:18420"/>
        <label>1</label>
    </ligand>
</feature>
<comment type="caution">
    <text evidence="8">The sequence shown here is derived from an EMBL/GenBank/DDBJ whole genome shotgun (WGS) entry which is preliminary data.</text>
</comment>
<dbReference type="Proteomes" id="UP000516437">
    <property type="component" value="Unassembled WGS sequence"/>
</dbReference>
<keyword evidence="9" id="KW-1185">Reference proteome</keyword>
<feature type="site" description="Interaction with DNA substrate" evidence="6">
    <location>
        <position position="169"/>
    </location>
</feature>
<dbReference type="GO" id="GO:0016829">
    <property type="term" value="F:lyase activity"/>
    <property type="evidence" value="ECO:0007669"/>
    <property type="project" value="UniProtKB-KW"/>
</dbReference>